<feature type="transmembrane region" description="Helical" evidence="6">
    <location>
        <begin position="252"/>
        <end position="271"/>
    </location>
</feature>
<accession>H1XNZ5</accession>
<dbReference type="PANTHER" id="PTHR30250">
    <property type="entry name" value="PST FAMILY PREDICTED COLANIC ACID TRANSPORTER"/>
    <property type="match status" value="1"/>
</dbReference>
<dbReference type="HOGENOM" id="CLU_022017_7_2_0"/>
<evidence type="ECO:0000313" key="7">
    <source>
        <dbReference type="EMBL" id="APF20489.1"/>
    </source>
</evidence>
<feature type="transmembrane region" description="Helical" evidence="6">
    <location>
        <begin position="333"/>
        <end position="356"/>
    </location>
</feature>
<gene>
    <name evidence="7" type="ORF">Cabys_3744</name>
    <name evidence="8" type="ORF">Calab_1364</name>
</gene>
<feature type="transmembrane region" description="Helical" evidence="6">
    <location>
        <begin position="155"/>
        <end position="175"/>
    </location>
</feature>
<dbReference type="PANTHER" id="PTHR30250:SF11">
    <property type="entry name" value="O-ANTIGEN TRANSPORTER-RELATED"/>
    <property type="match status" value="1"/>
</dbReference>
<keyword evidence="5 6" id="KW-0472">Membrane</keyword>
<evidence type="ECO:0000256" key="4">
    <source>
        <dbReference type="ARBA" id="ARBA00022989"/>
    </source>
</evidence>
<feature type="transmembrane region" description="Helical" evidence="6">
    <location>
        <begin position="122"/>
        <end position="143"/>
    </location>
</feature>
<evidence type="ECO:0000256" key="1">
    <source>
        <dbReference type="ARBA" id="ARBA00004651"/>
    </source>
</evidence>
<evidence type="ECO:0000313" key="9">
    <source>
        <dbReference type="Proteomes" id="UP000004671"/>
    </source>
</evidence>
<feature type="transmembrane region" description="Helical" evidence="6">
    <location>
        <begin position="449"/>
        <end position="469"/>
    </location>
</feature>
<feature type="transmembrane region" description="Helical" evidence="6">
    <location>
        <begin position="181"/>
        <end position="200"/>
    </location>
</feature>
<dbReference type="EMBL" id="CP018099">
    <property type="protein sequence ID" value="APF20489.1"/>
    <property type="molecule type" value="Genomic_DNA"/>
</dbReference>
<dbReference type="Pfam" id="PF13440">
    <property type="entry name" value="Polysacc_synt_3"/>
    <property type="match status" value="1"/>
</dbReference>
<dbReference type="PaxDb" id="880073-Calab_1364"/>
<organism evidence="8 9">
    <name type="scientific">Caldithrix abyssi DSM 13497</name>
    <dbReference type="NCBI Taxonomy" id="880073"/>
    <lineage>
        <taxon>Bacteria</taxon>
        <taxon>Pseudomonadati</taxon>
        <taxon>Calditrichota</taxon>
        <taxon>Calditrichia</taxon>
        <taxon>Calditrichales</taxon>
        <taxon>Calditrichaceae</taxon>
        <taxon>Caldithrix</taxon>
    </lineage>
</organism>
<sequence length="489" mass="55735" precursor="true">MLNHIKNLARHSSVYTVSTFVQRALGFVMLPIYTDPTYLASRSEYGDLTLVYTFTAFMTILYLYGMDAAILRYFFLGRYKREEVYSTGFWAVLANALLLSAGIFFFAPHLGQLVFGGSQYDVLIKLTAVILFFDSVGNLPYLVLRAEEKSIHFSAFRIGRFLLELILNIVFVVFLKQGVLGILYANAIASVINLLAMLPFQKKYLRRAWDWNVLKTLLWFGLPMIPNGVAYLTVEVSDKFLMRFLLNKDLLGLYSANYKFGSILLLVVIAFRNAWQPFFLKIAREANAKQIYARVLTYFTLIAAFLIIGASYFVEYLLKVPLGASRHIMNAPYWEGIKIIPIVLTSYLFYGIYVNLTVGVYIRKKTKLMFIFTGLAALTNVGSNFYLMPHYGIMGAAVATLLSYLVMALTIFIANQKIYPVPYEYGRVAFILLYLSAMLAVLYGFSPAWYWRVALVAFSPALFYVFRFLRPEELNYLLRIVKTAGGSGR</sequence>
<evidence type="ECO:0000256" key="3">
    <source>
        <dbReference type="ARBA" id="ARBA00022692"/>
    </source>
</evidence>
<evidence type="ECO:0000256" key="5">
    <source>
        <dbReference type="ARBA" id="ARBA00023136"/>
    </source>
</evidence>
<dbReference type="GO" id="GO:0005886">
    <property type="term" value="C:plasma membrane"/>
    <property type="evidence" value="ECO:0007669"/>
    <property type="project" value="UniProtKB-SubCell"/>
</dbReference>
<comment type="subcellular location">
    <subcellularLocation>
        <location evidence="1">Cell membrane</location>
        <topology evidence="1">Multi-pass membrane protein</topology>
    </subcellularLocation>
</comment>
<evidence type="ECO:0000313" key="10">
    <source>
        <dbReference type="Proteomes" id="UP000183868"/>
    </source>
</evidence>
<feature type="transmembrane region" description="Helical" evidence="6">
    <location>
        <begin position="212"/>
        <end position="232"/>
    </location>
</feature>
<feature type="transmembrane region" description="Helical" evidence="6">
    <location>
        <begin position="54"/>
        <end position="75"/>
    </location>
</feature>
<feature type="transmembrane region" description="Helical" evidence="6">
    <location>
        <begin position="425"/>
        <end position="443"/>
    </location>
</feature>
<keyword evidence="9" id="KW-1185">Reference proteome</keyword>
<dbReference type="Proteomes" id="UP000004671">
    <property type="component" value="Chromosome"/>
</dbReference>
<dbReference type="RefSeq" id="WP_006928069.1">
    <property type="nucleotide sequence ID" value="NZ_CM001402.1"/>
</dbReference>
<reference evidence="8 9" key="1">
    <citation type="submission" date="2011-09" db="EMBL/GenBank/DDBJ databases">
        <title>The permanent draft genome of Caldithrix abyssi DSM 13497.</title>
        <authorList>
            <consortium name="US DOE Joint Genome Institute (JGI-PGF)"/>
            <person name="Lucas S."/>
            <person name="Han J."/>
            <person name="Lapidus A."/>
            <person name="Bruce D."/>
            <person name="Goodwin L."/>
            <person name="Pitluck S."/>
            <person name="Peters L."/>
            <person name="Kyrpides N."/>
            <person name="Mavromatis K."/>
            <person name="Ivanova N."/>
            <person name="Mikhailova N."/>
            <person name="Chertkov O."/>
            <person name="Detter J.C."/>
            <person name="Tapia R."/>
            <person name="Han C."/>
            <person name="Land M."/>
            <person name="Hauser L."/>
            <person name="Markowitz V."/>
            <person name="Cheng J.-F."/>
            <person name="Hugenholtz P."/>
            <person name="Woyke T."/>
            <person name="Wu D."/>
            <person name="Spring S."/>
            <person name="Brambilla E."/>
            <person name="Klenk H.-P."/>
            <person name="Eisen J.A."/>
        </authorList>
    </citation>
    <scope>NUCLEOTIDE SEQUENCE [LARGE SCALE GENOMIC DNA]</scope>
    <source>
        <strain evidence="8 9">DSM 13497</strain>
    </source>
</reference>
<dbReference type="InterPro" id="IPR050833">
    <property type="entry name" value="Poly_Biosynth_Transport"/>
</dbReference>
<dbReference type="EMBL" id="CM001402">
    <property type="protein sequence ID" value="EHO40987.1"/>
    <property type="molecule type" value="Genomic_DNA"/>
</dbReference>
<dbReference type="STRING" id="880073.Cabys_3744"/>
<name>H1XNZ5_CALAY</name>
<keyword evidence="2" id="KW-1003">Cell membrane</keyword>
<dbReference type="OrthoDB" id="9814608at2"/>
<evidence type="ECO:0000313" key="8">
    <source>
        <dbReference type="EMBL" id="EHO40987.1"/>
    </source>
</evidence>
<keyword evidence="3 6" id="KW-0812">Transmembrane</keyword>
<feature type="transmembrane region" description="Helical" evidence="6">
    <location>
        <begin position="12"/>
        <end position="34"/>
    </location>
</feature>
<dbReference type="InParanoid" id="H1XNZ5"/>
<dbReference type="Proteomes" id="UP000183868">
    <property type="component" value="Chromosome"/>
</dbReference>
<evidence type="ECO:0000256" key="6">
    <source>
        <dbReference type="SAM" id="Phobius"/>
    </source>
</evidence>
<dbReference type="KEGG" id="caby:Cabys_3744"/>
<feature type="transmembrane region" description="Helical" evidence="6">
    <location>
        <begin position="87"/>
        <end position="110"/>
    </location>
</feature>
<feature type="transmembrane region" description="Helical" evidence="6">
    <location>
        <begin position="393"/>
        <end position="413"/>
    </location>
</feature>
<dbReference type="eggNOG" id="COG2244">
    <property type="taxonomic scope" value="Bacteria"/>
</dbReference>
<feature type="transmembrane region" description="Helical" evidence="6">
    <location>
        <begin position="291"/>
        <end position="313"/>
    </location>
</feature>
<proteinExistence type="predicted"/>
<keyword evidence="4 6" id="KW-1133">Transmembrane helix</keyword>
<evidence type="ECO:0000256" key="2">
    <source>
        <dbReference type="ARBA" id="ARBA00022475"/>
    </source>
</evidence>
<dbReference type="AlphaFoldDB" id="H1XNZ5"/>
<reference evidence="7 10" key="2">
    <citation type="submission" date="2016-11" db="EMBL/GenBank/DDBJ databases">
        <title>Genomic analysis of Caldithrix abyssi and proposal of a novel bacterial phylum Caldithrichaeota.</title>
        <authorList>
            <person name="Kublanov I."/>
            <person name="Sigalova O."/>
            <person name="Gavrilov S."/>
            <person name="Lebedinsky A."/>
            <person name="Ivanova N."/>
            <person name="Daum C."/>
            <person name="Reddy T."/>
            <person name="Klenk H.P."/>
            <person name="Goker M."/>
            <person name="Reva O."/>
            <person name="Miroshnichenko M."/>
            <person name="Kyprides N."/>
            <person name="Woyke T."/>
            <person name="Gelfand M."/>
        </authorList>
    </citation>
    <scope>NUCLEOTIDE SEQUENCE [LARGE SCALE GENOMIC DNA]</scope>
    <source>
        <strain evidence="7 10">LF13</strain>
    </source>
</reference>
<protein>
    <submittedName>
        <fullName evidence="7">Membrane protein involved in the export of O-antigen and teichoic acid</fullName>
    </submittedName>
    <submittedName>
        <fullName evidence="8">Polysaccharide biosynthesis protein</fullName>
    </submittedName>
</protein>
<feature type="transmembrane region" description="Helical" evidence="6">
    <location>
        <begin position="368"/>
        <end position="387"/>
    </location>
</feature>